<sequence length="223" mass="25427">MKEFELKNTDPEDIEDILVKVEDSFDIKFADNELAHVQTFGEICDHIKNKIQLDHTDDCTTQQAFYKLRSSLISALQVDKEKITADSLLADLLPRQIRKSKIKQIEQDLGFKLSLLRPAHYVTGFLVLLLLTSLVGLAFVWQFALAGLGLSIGGLWLATKTGNELDLKTVGQLAKKMTRENYIKSRRNPKTYNDNEIEKVLTDWFSNDLVIDKSKLTREARLT</sequence>
<name>A0A1Y2PC76_9FLAO</name>
<reference evidence="1 2" key="1">
    <citation type="submission" date="2015-03" db="EMBL/GenBank/DDBJ databases">
        <title>Genome sequence of Tenacibaculum sp. S2-2, isolated from intestinal microbiota of sea cucumber, Apostichopus japonicas.</title>
        <authorList>
            <person name="Shao Z."/>
            <person name="Wang L."/>
            <person name="Li X."/>
        </authorList>
    </citation>
    <scope>NUCLEOTIDE SEQUENCE [LARGE SCALE GENOMIC DNA]</scope>
    <source>
        <strain evidence="1 2">S2-2</strain>
    </source>
</reference>
<evidence type="ECO:0000313" key="2">
    <source>
        <dbReference type="Proteomes" id="UP000194221"/>
    </source>
</evidence>
<dbReference type="OrthoDB" id="668798at2"/>
<evidence type="ECO:0000313" key="1">
    <source>
        <dbReference type="EMBL" id="OSY88055.1"/>
    </source>
</evidence>
<gene>
    <name evidence="1" type="ORF">WH52_08485</name>
</gene>
<dbReference type="InterPro" id="IPR036736">
    <property type="entry name" value="ACP-like_sf"/>
</dbReference>
<keyword evidence="2" id="KW-1185">Reference proteome</keyword>
<organism evidence="1 2">
    <name type="scientific">Tenacibaculum holothuriorum</name>
    <dbReference type="NCBI Taxonomy" id="1635173"/>
    <lineage>
        <taxon>Bacteria</taxon>
        <taxon>Pseudomonadati</taxon>
        <taxon>Bacteroidota</taxon>
        <taxon>Flavobacteriia</taxon>
        <taxon>Flavobacteriales</taxon>
        <taxon>Flavobacteriaceae</taxon>
        <taxon>Tenacibaculum</taxon>
    </lineage>
</organism>
<dbReference type="RefSeq" id="WP_086030524.1">
    <property type="nucleotide sequence ID" value="NZ_LAPZ01000005.1"/>
</dbReference>
<protein>
    <submittedName>
        <fullName evidence="1">Uncharacterized protein</fullName>
    </submittedName>
</protein>
<dbReference type="Gene3D" id="1.10.1200.10">
    <property type="entry name" value="ACP-like"/>
    <property type="match status" value="1"/>
</dbReference>
<dbReference type="Proteomes" id="UP000194221">
    <property type="component" value="Unassembled WGS sequence"/>
</dbReference>
<proteinExistence type="predicted"/>
<comment type="caution">
    <text evidence="1">The sequence shown here is derived from an EMBL/GenBank/DDBJ whole genome shotgun (WGS) entry which is preliminary data.</text>
</comment>
<dbReference type="STRING" id="1635173.WH52_08485"/>
<dbReference type="InParanoid" id="A0A1Y2PC76"/>
<accession>A0A1Y2PC76</accession>
<dbReference type="EMBL" id="LAPZ01000005">
    <property type="protein sequence ID" value="OSY88055.1"/>
    <property type="molecule type" value="Genomic_DNA"/>
</dbReference>
<dbReference type="AlphaFoldDB" id="A0A1Y2PC76"/>